<evidence type="ECO:0000259" key="9">
    <source>
        <dbReference type="Pfam" id="PF02463"/>
    </source>
</evidence>
<dbReference type="RefSeq" id="WP_060849759.1">
    <property type="nucleotide sequence ID" value="NZ_AP014705.1"/>
</dbReference>
<feature type="compositionally biased region" description="Basic and acidic residues" evidence="8">
    <location>
        <begin position="463"/>
        <end position="474"/>
    </location>
</feature>
<dbReference type="PANTHER" id="PTHR43977">
    <property type="entry name" value="STRUCTURAL MAINTENANCE OF CHROMOSOMES PROTEIN 3"/>
    <property type="match status" value="1"/>
</dbReference>
<dbReference type="GO" id="GO:0005737">
    <property type="term" value="C:cytoplasm"/>
    <property type="evidence" value="ECO:0007669"/>
    <property type="project" value="UniProtKB-SubCell"/>
</dbReference>
<feature type="coiled-coil region" evidence="7">
    <location>
        <begin position="743"/>
        <end position="821"/>
    </location>
</feature>
<dbReference type="GO" id="GO:0016887">
    <property type="term" value="F:ATP hydrolysis activity"/>
    <property type="evidence" value="ECO:0007669"/>
    <property type="project" value="InterPro"/>
</dbReference>
<comment type="domain">
    <text evidence="7">Contains large globular domains required for ATP hydrolysis at each terminus and a third globular domain forming a flexible hinge near the middle of the molecule. These domains are separated by coiled-coil structures.</text>
</comment>
<evidence type="ECO:0000313" key="10">
    <source>
        <dbReference type="EMBL" id="BAQ48515.1"/>
    </source>
</evidence>
<comment type="subcellular location">
    <subcellularLocation>
        <location evidence="1 7">Cytoplasm</location>
    </subcellularLocation>
</comment>
<proteinExistence type="inferred from homology"/>
<dbReference type="InterPro" id="IPR003395">
    <property type="entry name" value="RecF/RecN/SMC_N"/>
</dbReference>
<dbReference type="GO" id="GO:0007059">
    <property type="term" value="P:chromosome segregation"/>
    <property type="evidence" value="ECO:0007669"/>
    <property type="project" value="UniProtKB-UniRule"/>
</dbReference>
<feature type="coiled-coil region" evidence="7">
    <location>
        <begin position="634"/>
        <end position="703"/>
    </location>
</feature>
<reference evidence="11" key="2">
    <citation type="submission" date="2015-01" db="EMBL/GenBank/DDBJ databases">
        <title>Complete genome sequence of Methylobacterium aquaticum strain 22A.</title>
        <authorList>
            <person name="Tani A."/>
            <person name="Ogura Y."/>
            <person name="Hayashi T."/>
        </authorList>
    </citation>
    <scope>NUCLEOTIDE SEQUENCE [LARGE SCALE GENOMIC DNA]</scope>
    <source>
        <strain evidence="11">MA-22A</strain>
        <plasmid evidence="11">Plasmid pMaq22A_1p DNA</plasmid>
    </source>
</reference>
<comment type="subunit">
    <text evidence="7">Homodimer.</text>
</comment>
<dbReference type="PIRSF" id="PIRSF005719">
    <property type="entry name" value="SMC"/>
    <property type="match status" value="1"/>
</dbReference>
<comment type="similarity">
    <text evidence="7">Belongs to the SMC family.</text>
</comment>
<dbReference type="SUPFAM" id="SSF52540">
    <property type="entry name" value="P-loop containing nucleoside triphosphate hydrolases"/>
    <property type="match status" value="1"/>
</dbReference>
<feature type="coiled-coil region" evidence="7">
    <location>
        <begin position="244"/>
        <end position="389"/>
    </location>
</feature>
<keyword evidence="6 7" id="KW-0238">DNA-binding</keyword>
<evidence type="ECO:0000256" key="6">
    <source>
        <dbReference type="ARBA" id="ARBA00023125"/>
    </source>
</evidence>
<dbReference type="GO" id="GO:0005524">
    <property type="term" value="F:ATP binding"/>
    <property type="evidence" value="ECO:0007669"/>
    <property type="project" value="UniProtKB-UniRule"/>
</dbReference>
<dbReference type="CDD" id="cd03278">
    <property type="entry name" value="ABC_SMC_barmotin"/>
    <property type="match status" value="1"/>
</dbReference>
<dbReference type="KEGG" id="maqu:Maq22A_1p30835"/>
<feature type="coiled-coil region" evidence="7">
    <location>
        <begin position="946"/>
        <end position="987"/>
    </location>
</feature>
<keyword evidence="3 7" id="KW-0547">Nucleotide-binding</keyword>
<evidence type="ECO:0000256" key="7">
    <source>
        <dbReference type="HAMAP-Rule" id="MF_01894"/>
    </source>
</evidence>
<dbReference type="AlphaFoldDB" id="A0A0C6FYM1"/>
<dbReference type="InterPro" id="IPR024704">
    <property type="entry name" value="SMC"/>
</dbReference>
<gene>
    <name evidence="7 10" type="primary">smc</name>
    <name evidence="10" type="ORF">Maq22A_1p30835</name>
</gene>
<feature type="region of interest" description="Disordered" evidence="8">
    <location>
        <begin position="453"/>
        <end position="481"/>
    </location>
</feature>
<protein>
    <recommendedName>
        <fullName evidence="7">Chromosome partition protein Smc</fullName>
    </recommendedName>
</protein>
<accession>A0A0C6FYM1</accession>
<dbReference type="Pfam" id="PF02463">
    <property type="entry name" value="SMC_N"/>
    <property type="match status" value="1"/>
</dbReference>
<dbReference type="InterPro" id="IPR027417">
    <property type="entry name" value="P-loop_NTPase"/>
</dbReference>
<evidence type="ECO:0000256" key="3">
    <source>
        <dbReference type="ARBA" id="ARBA00022741"/>
    </source>
</evidence>
<evidence type="ECO:0000256" key="2">
    <source>
        <dbReference type="ARBA" id="ARBA00022490"/>
    </source>
</evidence>
<evidence type="ECO:0000256" key="5">
    <source>
        <dbReference type="ARBA" id="ARBA00023054"/>
    </source>
</evidence>
<evidence type="ECO:0000256" key="8">
    <source>
        <dbReference type="SAM" id="MobiDB-lite"/>
    </source>
</evidence>
<dbReference type="HAMAP" id="MF_01894">
    <property type="entry name" value="Smc_prok"/>
    <property type="match status" value="1"/>
</dbReference>
<feature type="compositionally biased region" description="Low complexity" evidence="8">
    <location>
        <begin position="835"/>
        <end position="851"/>
    </location>
</feature>
<evidence type="ECO:0000256" key="1">
    <source>
        <dbReference type="ARBA" id="ARBA00004496"/>
    </source>
</evidence>
<name>A0A0C6FYM1_9HYPH</name>
<dbReference type="GO" id="GO:0003677">
    <property type="term" value="F:DNA binding"/>
    <property type="evidence" value="ECO:0007669"/>
    <property type="project" value="UniProtKB-UniRule"/>
</dbReference>
<keyword evidence="5 7" id="KW-0175">Coiled coil</keyword>
<comment type="function">
    <text evidence="7">Required for chromosome condensation and partitioning.</text>
</comment>
<dbReference type="FunFam" id="3.40.50.300:FF:000901">
    <property type="entry name" value="Chromosome partition protein Smc"/>
    <property type="match status" value="1"/>
</dbReference>
<dbReference type="OrthoDB" id="9808768at2"/>
<feature type="region of interest" description="Disordered" evidence="8">
    <location>
        <begin position="832"/>
        <end position="851"/>
    </location>
</feature>
<evidence type="ECO:0000313" key="11">
    <source>
        <dbReference type="Proteomes" id="UP000061432"/>
    </source>
</evidence>
<organism evidence="10 11">
    <name type="scientific">Methylobacterium aquaticum</name>
    <dbReference type="NCBI Taxonomy" id="270351"/>
    <lineage>
        <taxon>Bacteria</taxon>
        <taxon>Pseudomonadati</taxon>
        <taxon>Pseudomonadota</taxon>
        <taxon>Alphaproteobacteria</taxon>
        <taxon>Hyphomicrobiales</taxon>
        <taxon>Methylobacteriaceae</taxon>
        <taxon>Methylobacterium</taxon>
    </lineage>
</organism>
<evidence type="ECO:0000256" key="4">
    <source>
        <dbReference type="ARBA" id="ARBA00022840"/>
    </source>
</evidence>
<keyword evidence="4 7" id="KW-0067">ATP-binding</keyword>
<dbReference type="Gene3D" id="3.40.50.300">
    <property type="entry name" value="P-loop containing nucleotide triphosphate hydrolases"/>
    <property type="match status" value="2"/>
</dbReference>
<dbReference type="InterPro" id="IPR011890">
    <property type="entry name" value="SMC_prok"/>
</dbReference>
<geneLocation type="plasmid" evidence="11">
    <name>pMaq22A_1p DNA</name>
</geneLocation>
<dbReference type="PATRIC" id="fig|270351.10.peg.5480"/>
<dbReference type="GO" id="GO:0030261">
    <property type="term" value="P:chromosome condensation"/>
    <property type="evidence" value="ECO:0007669"/>
    <property type="project" value="InterPro"/>
</dbReference>
<feature type="region of interest" description="Disordered" evidence="8">
    <location>
        <begin position="533"/>
        <end position="555"/>
    </location>
</feature>
<sequence length="1149" mass="122593">MKFTRLRIVGFKTFVEPSEFLIEPGLTGVIGPNGCGKSNLVEALRWVMGESSHKSMRASGMDDVIFSGSGGRAGRSHAEVTLALDNSARTAPAAFNAADALEVSRRIDRGAGSTYRVNGREVRARDVQLMFADAATGARSPAMVRQGQVAELIAAKPQARRRILEDAAGIGGLHARRHEAELRLRGAEENLSRVEDVLTAITAGVDSLRRQARSAQRYRAIAGEIRRHEALLLLIAHAGARRESLAAEAALAGALAQLARAEAEQVESATAQGLAAAALPRLREAEAEAAAALQRLVLAAAELEAQERRGAERLRDLARRIADLRRDLAREAATRDDARATLERLDREAAALAAADDGEAARAEADALAAEAESRLARAEVALSAAQGAQAEHAARRGALMRAATDERARAGRLATERARLAREAAAAGDADTERLAALQALFDEAREVAESAEEAATSARDAVAEARDAESRGRPVQTAAEREAARLDTEARTLARLVAPAAEARFPPVLDALAVEPGYEAALAAALGDDLDAATDPEAPTHWAEPPDAGTDAPLPGGARPLLAFVAGPAALTRRLRQVGVVTREEAASLRDALGPGQRLVTRQGDLWRWDGLKAAAEAPRPAARRLSERNRLEALTEAAALAREAAETARETHDALQARVQEASAAEARAADGARLARRTLDGARETLAQAERREAEAGARRRALAEAEGRIALDAEEAAARVEAAEEALAALDEPEDLAARLEEARCEAEERRRAAAEARAARLSLARAAEQAAARRAALAADRARWQERAERAAAILDELDERLSAAEEEQAELAEAPETFAEERRRLTRATEAAQAARGQAGERLAAGETTLAEAEARARRALDAFAGAREARGAAAAAHEALTRRLAEVVRAIADGLETTPEGLYGLAGAIPGDPLPEPATVEDRLSVLKADRDRLGAVNLRAEEELRETEGRRDELGRERDELIEAIRRLRGAIQSLNREGRERLLAAFTAVNGHFERLFTTLFNGGTAELTLVDSDDPLEAGLDILARPPGKKPQTMTLLSGGEQALTATALIFAVFLTNPSPVCVLDEVDAPLDDANVERYCDLLAAMARDTDTRFIVITHNPITMARMDRLFGVTMVERGVSQLVSVDLATAERLAETV</sequence>
<keyword evidence="10" id="KW-0614">Plasmid</keyword>
<dbReference type="EMBL" id="AP014705">
    <property type="protein sequence ID" value="BAQ48515.1"/>
    <property type="molecule type" value="Genomic_DNA"/>
</dbReference>
<dbReference type="Proteomes" id="UP000061432">
    <property type="component" value="Plasmid pMaq22A_1p"/>
</dbReference>
<dbReference type="GO" id="GO:0007062">
    <property type="term" value="P:sister chromatid cohesion"/>
    <property type="evidence" value="ECO:0007669"/>
    <property type="project" value="InterPro"/>
</dbReference>
<feature type="binding site" evidence="7">
    <location>
        <begin position="32"/>
        <end position="39"/>
    </location>
    <ligand>
        <name>ATP</name>
        <dbReference type="ChEBI" id="CHEBI:30616"/>
    </ligand>
</feature>
<dbReference type="GO" id="GO:0006260">
    <property type="term" value="P:DNA replication"/>
    <property type="evidence" value="ECO:0007669"/>
    <property type="project" value="UniProtKB-UniRule"/>
</dbReference>
<keyword evidence="2 7" id="KW-0963">Cytoplasm</keyword>
<reference evidence="10 11" key="1">
    <citation type="journal article" date="2015" name="Genome Announc.">
        <title>Complete Genome Sequence of Methylobacterium aquaticum Strain 22A, Isolated from Racomitrium japonicum Moss.</title>
        <authorList>
            <person name="Tani A."/>
            <person name="Ogura Y."/>
            <person name="Hayashi T."/>
            <person name="Kimbara K."/>
        </authorList>
    </citation>
    <scope>NUCLEOTIDE SEQUENCE [LARGE SCALE GENOMIC DNA]</scope>
    <source>
        <strain evidence="10 11">MA-22A</strain>
        <plasmid evidence="11">Plasmid pMaq22A_1p DNA</plasmid>
    </source>
</reference>
<feature type="domain" description="RecF/RecN/SMC N-terminal" evidence="9">
    <location>
        <begin position="4"/>
        <end position="1132"/>
    </location>
</feature>